<name>A0A4Y2CE01_ARAVE</name>
<dbReference type="EMBL" id="BGPR01000175">
    <property type="protein sequence ID" value="GBM01977.1"/>
    <property type="molecule type" value="Genomic_DNA"/>
</dbReference>
<evidence type="ECO:0000313" key="1">
    <source>
        <dbReference type="EMBL" id="GBM01977.1"/>
    </source>
</evidence>
<dbReference type="AlphaFoldDB" id="A0A4Y2CE01"/>
<accession>A0A4Y2CE01</accession>
<keyword evidence="2" id="KW-1185">Reference proteome</keyword>
<protein>
    <submittedName>
        <fullName evidence="1">Uncharacterized protein</fullName>
    </submittedName>
</protein>
<organism evidence="1 2">
    <name type="scientific">Araneus ventricosus</name>
    <name type="common">Orbweaver spider</name>
    <name type="synonym">Epeira ventricosa</name>
    <dbReference type="NCBI Taxonomy" id="182803"/>
    <lineage>
        <taxon>Eukaryota</taxon>
        <taxon>Metazoa</taxon>
        <taxon>Ecdysozoa</taxon>
        <taxon>Arthropoda</taxon>
        <taxon>Chelicerata</taxon>
        <taxon>Arachnida</taxon>
        <taxon>Araneae</taxon>
        <taxon>Araneomorphae</taxon>
        <taxon>Entelegynae</taxon>
        <taxon>Araneoidea</taxon>
        <taxon>Araneidae</taxon>
        <taxon>Araneus</taxon>
    </lineage>
</organism>
<evidence type="ECO:0000313" key="2">
    <source>
        <dbReference type="Proteomes" id="UP000499080"/>
    </source>
</evidence>
<gene>
    <name evidence="1" type="ORF">AVEN_269577_1</name>
</gene>
<dbReference type="Proteomes" id="UP000499080">
    <property type="component" value="Unassembled WGS sequence"/>
</dbReference>
<comment type="caution">
    <text evidence="1">The sequence shown here is derived from an EMBL/GenBank/DDBJ whole genome shotgun (WGS) entry which is preliminary data.</text>
</comment>
<proteinExistence type="predicted"/>
<sequence>MWLKHDLTVCPISSSAPSNVRSPWPSSNVGVGHASRTLRAAVEKNGRSPLVIMAVFLFEHAELLAENWPFIYYFCFLSASSPVSSLSSSTSPQSNRVLMHGPGIQPSVSHQPVLVLLDGKRKGLGRRKKRRERSCVMLLFFLFSSVK</sequence>
<reference evidence="1 2" key="1">
    <citation type="journal article" date="2019" name="Sci. Rep.">
        <title>Orb-weaving spider Araneus ventricosus genome elucidates the spidroin gene catalogue.</title>
        <authorList>
            <person name="Kono N."/>
            <person name="Nakamura H."/>
            <person name="Ohtoshi R."/>
            <person name="Moran D.A.P."/>
            <person name="Shinohara A."/>
            <person name="Yoshida Y."/>
            <person name="Fujiwara M."/>
            <person name="Mori M."/>
            <person name="Tomita M."/>
            <person name="Arakawa K."/>
        </authorList>
    </citation>
    <scope>NUCLEOTIDE SEQUENCE [LARGE SCALE GENOMIC DNA]</scope>
</reference>